<protein>
    <submittedName>
        <fullName evidence="2">Uncharacterized protein</fullName>
    </submittedName>
</protein>
<dbReference type="HOGENOM" id="CLU_1265227_0_0_4"/>
<dbReference type="STRING" id="398578.Daci_4701"/>
<reference evidence="2 3" key="1">
    <citation type="journal article" date="2004" name="Appl. Environ. Microbiol.">
        <title>Mineralization of individual congeners of linear alkylbenzenesulfonate by defined pairs of heterotrophic bacteria.</title>
        <authorList>
            <person name="Schleheck D."/>
            <person name="Knepper T.P."/>
            <person name="Fischer K."/>
            <person name="Cook A.M."/>
        </authorList>
    </citation>
    <scope>NUCLEOTIDE SEQUENCE [LARGE SCALE GENOMIC DNA]</scope>
    <source>
        <strain evidence="3">DSM 14801 / SPH-1</strain>
    </source>
</reference>
<dbReference type="Proteomes" id="UP000000784">
    <property type="component" value="Chromosome"/>
</dbReference>
<evidence type="ECO:0000313" key="2">
    <source>
        <dbReference type="EMBL" id="ABX37330.1"/>
    </source>
</evidence>
<evidence type="ECO:0000256" key="1">
    <source>
        <dbReference type="SAM" id="MobiDB-lite"/>
    </source>
</evidence>
<accession>A9C3L9</accession>
<reference evidence="3" key="2">
    <citation type="submission" date="2007-11" db="EMBL/GenBank/DDBJ databases">
        <title>Complete sequence of Delftia acidovorans DSM 14801 / SPH-1.</title>
        <authorList>
            <person name="Copeland A."/>
            <person name="Lucas S."/>
            <person name="Lapidus A."/>
            <person name="Barry K."/>
            <person name="Glavina del Rio T."/>
            <person name="Dalin E."/>
            <person name="Tice H."/>
            <person name="Pitluck S."/>
            <person name="Lowry S."/>
            <person name="Clum A."/>
            <person name="Schmutz J."/>
            <person name="Larimer F."/>
            <person name="Land M."/>
            <person name="Hauser L."/>
            <person name="Kyrpides N."/>
            <person name="Kim E."/>
            <person name="Schleheck D."/>
            <person name="Richardson P."/>
        </authorList>
    </citation>
    <scope>NUCLEOTIDE SEQUENCE [LARGE SCALE GENOMIC DNA]</scope>
    <source>
        <strain evidence="3">DSM 14801 / SPH-1</strain>
    </source>
</reference>
<keyword evidence="3" id="KW-1185">Reference proteome</keyword>
<proteinExistence type="predicted"/>
<dbReference type="AlphaFoldDB" id="A9C3L9"/>
<organism evidence="2 3">
    <name type="scientific">Delftia acidovorans (strain DSM 14801 / SPH-1)</name>
    <dbReference type="NCBI Taxonomy" id="398578"/>
    <lineage>
        <taxon>Bacteria</taxon>
        <taxon>Pseudomonadati</taxon>
        <taxon>Pseudomonadota</taxon>
        <taxon>Betaproteobacteria</taxon>
        <taxon>Burkholderiales</taxon>
        <taxon>Comamonadaceae</taxon>
        <taxon>Delftia</taxon>
    </lineage>
</organism>
<dbReference type="EMBL" id="CP000884">
    <property type="protein sequence ID" value="ABX37330.1"/>
    <property type="molecule type" value="Genomic_DNA"/>
</dbReference>
<name>A9C3L9_DELAS</name>
<dbReference type="KEGG" id="dac:Daci_4701"/>
<sequence>MRLHAAAIRRRLHARRMRLGAGAIRRPALCRHLPPLTATTTGPAIGTTRCATPSRWPTPTPWQHSTPAGHPSPSVPRGLSSSTARATRYTAFCTLTQPRPDPATSQETTMARQIIIAISADDEGRVALTTNLPRPVPGRGLQTEDAAALELLRMAQHLPNLETTTYDASHLAPDAAEAFDLLRELINPDGFGYSVTAEVGNAARRVLQIKGQQVGLPL</sequence>
<evidence type="ECO:0000313" key="3">
    <source>
        <dbReference type="Proteomes" id="UP000000784"/>
    </source>
</evidence>
<feature type="region of interest" description="Disordered" evidence="1">
    <location>
        <begin position="40"/>
        <end position="81"/>
    </location>
</feature>
<gene>
    <name evidence="2" type="ordered locus">Daci_4701</name>
</gene>
<feature type="compositionally biased region" description="Polar residues" evidence="1">
    <location>
        <begin position="49"/>
        <end position="66"/>
    </location>
</feature>